<evidence type="ECO:0000256" key="6">
    <source>
        <dbReference type="SAM" id="SignalP"/>
    </source>
</evidence>
<evidence type="ECO:0000256" key="1">
    <source>
        <dbReference type="ARBA" id="ARBA00004479"/>
    </source>
</evidence>
<feature type="domain" description="Malectin-like" evidence="7">
    <location>
        <begin position="39"/>
        <end position="251"/>
    </location>
</feature>
<keyword evidence="5" id="KW-0325">Glycoprotein</keyword>
<dbReference type="Gene3D" id="2.60.120.430">
    <property type="entry name" value="Galactose-binding lectin"/>
    <property type="match status" value="1"/>
</dbReference>
<dbReference type="GO" id="GO:0004714">
    <property type="term" value="F:transmembrane receptor protein tyrosine kinase activity"/>
    <property type="evidence" value="ECO:0007669"/>
    <property type="project" value="InterPro"/>
</dbReference>
<dbReference type="Proteomes" id="UP000636800">
    <property type="component" value="Chromosome 1"/>
</dbReference>
<evidence type="ECO:0000259" key="7">
    <source>
        <dbReference type="Pfam" id="PF12819"/>
    </source>
</evidence>
<dbReference type="InterPro" id="IPR045272">
    <property type="entry name" value="ANXUR1/2-like"/>
</dbReference>
<sequence>MRTIPTLLPVLVFLLVAAASAADDGGDNSTFVPRDYILLDCGSSGQNNDSDGRQWNGDTGSKYAPSLNSAGVYASNQDSSVPQYPYLTARVFTTPFTYSFPLGTGRKYLRLYFYPSNYSGRAASDAFFDVNAGPITLLRNFSAYQTAQAINFAYLIQEFSINVASSGLSLTFTPSVNHSNSFAFINGIEIVSMPDIFSDIPTLVSGGTPTQYPIDENWAMQSMYRLNVGGQAISPKEDSGMYRSWADDSLYIYGAAFGVTYPADTNVTIEYSFPSLSPLGCLLLG</sequence>
<evidence type="ECO:0000256" key="2">
    <source>
        <dbReference type="ARBA" id="ARBA00022679"/>
    </source>
</evidence>
<protein>
    <recommendedName>
        <fullName evidence="7">Malectin-like domain-containing protein</fullName>
    </recommendedName>
</protein>
<feature type="chain" id="PRO_5032999909" description="Malectin-like domain-containing protein" evidence="6">
    <location>
        <begin position="22"/>
        <end position="285"/>
    </location>
</feature>
<dbReference type="PANTHER" id="PTHR34590:SF5">
    <property type="entry name" value="OS04G0586500 PROTEIN"/>
    <property type="match status" value="1"/>
</dbReference>
<accession>A0A835RWM5</accession>
<keyword evidence="4" id="KW-0067">ATP-binding</keyword>
<evidence type="ECO:0000313" key="8">
    <source>
        <dbReference type="EMBL" id="KAG0496949.1"/>
    </source>
</evidence>
<evidence type="ECO:0000256" key="5">
    <source>
        <dbReference type="ARBA" id="ARBA00023180"/>
    </source>
</evidence>
<gene>
    <name evidence="8" type="ORF">HPP92_001640</name>
</gene>
<dbReference type="EMBL" id="JADCNL010000001">
    <property type="protein sequence ID" value="KAG0496949.1"/>
    <property type="molecule type" value="Genomic_DNA"/>
</dbReference>
<dbReference type="PANTHER" id="PTHR34590">
    <property type="entry name" value="OS03G0124300 PROTEIN-RELATED"/>
    <property type="match status" value="1"/>
</dbReference>
<proteinExistence type="predicted"/>
<comment type="subcellular location">
    <subcellularLocation>
        <location evidence="1">Membrane</location>
        <topology evidence="1">Single-pass type I membrane protein</topology>
    </subcellularLocation>
</comment>
<evidence type="ECO:0000256" key="3">
    <source>
        <dbReference type="ARBA" id="ARBA00022741"/>
    </source>
</evidence>
<keyword evidence="9" id="KW-1185">Reference proteome</keyword>
<name>A0A835RWM5_VANPL</name>
<dbReference type="InterPro" id="IPR024788">
    <property type="entry name" value="Malectin-like_Carb-bd_dom"/>
</dbReference>
<keyword evidence="2" id="KW-0808">Transferase</keyword>
<dbReference type="GO" id="GO:0016020">
    <property type="term" value="C:membrane"/>
    <property type="evidence" value="ECO:0007669"/>
    <property type="project" value="UniProtKB-SubCell"/>
</dbReference>
<organism evidence="8 9">
    <name type="scientific">Vanilla planifolia</name>
    <name type="common">Vanilla</name>
    <dbReference type="NCBI Taxonomy" id="51239"/>
    <lineage>
        <taxon>Eukaryota</taxon>
        <taxon>Viridiplantae</taxon>
        <taxon>Streptophyta</taxon>
        <taxon>Embryophyta</taxon>
        <taxon>Tracheophyta</taxon>
        <taxon>Spermatophyta</taxon>
        <taxon>Magnoliopsida</taxon>
        <taxon>Liliopsida</taxon>
        <taxon>Asparagales</taxon>
        <taxon>Orchidaceae</taxon>
        <taxon>Vanilloideae</taxon>
        <taxon>Vanilleae</taxon>
        <taxon>Vanilla</taxon>
    </lineage>
</organism>
<dbReference type="OrthoDB" id="1678912at2759"/>
<dbReference type="Pfam" id="PF12819">
    <property type="entry name" value="Malectin_like"/>
    <property type="match status" value="1"/>
</dbReference>
<keyword evidence="3" id="KW-0547">Nucleotide-binding</keyword>
<feature type="signal peptide" evidence="6">
    <location>
        <begin position="1"/>
        <end position="21"/>
    </location>
</feature>
<keyword evidence="6" id="KW-0732">Signal</keyword>
<reference evidence="8 9" key="1">
    <citation type="journal article" date="2020" name="Nat. Food">
        <title>A phased Vanilla planifolia genome enables genetic improvement of flavour and production.</title>
        <authorList>
            <person name="Hasing T."/>
            <person name="Tang H."/>
            <person name="Brym M."/>
            <person name="Khazi F."/>
            <person name="Huang T."/>
            <person name="Chambers A.H."/>
        </authorList>
    </citation>
    <scope>NUCLEOTIDE SEQUENCE [LARGE SCALE GENOMIC DNA]</scope>
    <source>
        <tissue evidence="8">Leaf</tissue>
    </source>
</reference>
<dbReference type="FunFam" id="2.60.120.430:FF:000003">
    <property type="entry name" value="FERONIA receptor-like kinase"/>
    <property type="match status" value="1"/>
</dbReference>
<dbReference type="AlphaFoldDB" id="A0A835RWM5"/>
<evidence type="ECO:0000313" key="9">
    <source>
        <dbReference type="Proteomes" id="UP000636800"/>
    </source>
</evidence>
<comment type="caution">
    <text evidence="8">The sequence shown here is derived from an EMBL/GenBank/DDBJ whole genome shotgun (WGS) entry which is preliminary data.</text>
</comment>
<evidence type="ECO:0000256" key="4">
    <source>
        <dbReference type="ARBA" id="ARBA00022840"/>
    </source>
</evidence>
<dbReference type="GO" id="GO:0005524">
    <property type="term" value="F:ATP binding"/>
    <property type="evidence" value="ECO:0007669"/>
    <property type="project" value="UniProtKB-KW"/>
</dbReference>